<dbReference type="EMBL" id="CADCTS010000469">
    <property type="protein sequence ID" value="CAA9334927.1"/>
    <property type="molecule type" value="Genomic_DNA"/>
</dbReference>
<feature type="compositionally biased region" description="Basic residues" evidence="1">
    <location>
        <begin position="16"/>
        <end position="32"/>
    </location>
</feature>
<protein>
    <submittedName>
        <fullName evidence="2">Uncharacterized protein</fullName>
    </submittedName>
</protein>
<feature type="region of interest" description="Disordered" evidence="1">
    <location>
        <begin position="1"/>
        <end position="44"/>
    </location>
</feature>
<accession>A0A6J4LQ08</accession>
<name>A0A6J4LQ08_9ACTN</name>
<organism evidence="2">
    <name type="scientific">uncultured Friedmanniella sp</name>
    <dbReference type="NCBI Taxonomy" id="335381"/>
    <lineage>
        <taxon>Bacteria</taxon>
        <taxon>Bacillati</taxon>
        <taxon>Actinomycetota</taxon>
        <taxon>Actinomycetes</taxon>
        <taxon>Propionibacteriales</taxon>
        <taxon>Nocardioidaceae</taxon>
        <taxon>Friedmanniella</taxon>
        <taxon>environmental samples</taxon>
    </lineage>
</organism>
<dbReference type="AlphaFoldDB" id="A0A6J4LQ08"/>
<reference evidence="2" key="1">
    <citation type="submission" date="2020-02" db="EMBL/GenBank/DDBJ databases">
        <authorList>
            <person name="Meier V. D."/>
        </authorList>
    </citation>
    <scope>NUCLEOTIDE SEQUENCE</scope>
    <source>
        <strain evidence="2">AVDCRST_MAG48</strain>
    </source>
</reference>
<proteinExistence type="predicted"/>
<feature type="compositionally biased region" description="Gly residues" evidence="1">
    <location>
        <begin position="1"/>
        <end position="11"/>
    </location>
</feature>
<sequence length="44" mass="4647">VGPSTGLGGRPGAALHARRRTRDHGARGRRAPPRPAPARRQADL</sequence>
<evidence type="ECO:0000313" key="2">
    <source>
        <dbReference type="EMBL" id="CAA9334927.1"/>
    </source>
</evidence>
<evidence type="ECO:0000256" key="1">
    <source>
        <dbReference type="SAM" id="MobiDB-lite"/>
    </source>
</evidence>
<feature type="non-terminal residue" evidence="2">
    <location>
        <position position="44"/>
    </location>
</feature>
<feature type="non-terminal residue" evidence="2">
    <location>
        <position position="1"/>
    </location>
</feature>
<gene>
    <name evidence="2" type="ORF">AVDCRST_MAG48-3326</name>
</gene>